<keyword evidence="3" id="KW-1185">Reference proteome</keyword>
<dbReference type="EMBL" id="JADNRY010000149">
    <property type="protein sequence ID" value="KAF9063326.1"/>
    <property type="molecule type" value="Genomic_DNA"/>
</dbReference>
<reference evidence="2" key="1">
    <citation type="submission" date="2020-11" db="EMBL/GenBank/DDBJ databases">
        <authorList>
            <consortium name="DOE Joint Genome Institute"/>
            <person name="Ahrendt S."/>
            <person name="Riley R."/>
            <person name="Andreopoulos W."/>
            <person name="Labutti K."/>
            <person name="Pangilinan J."/>
            <person name="Ruiz-Duenas F.J."/>
            <person name="Barrasa J.M."/>
            <person name="Sanchez-Garcia M."/>
            <person name="Camarero S."/>
            <person name="Miyauchi S."/>
            <person name="Serrano A."/>
            <person name="Linde D."/>
            <person name="Babiker R."/>
            <person name="Drula E."/>
            <person name="Ayuso-Fernandez I."/>
            <person name="Pacheco R."/>
            <person name="Padilla G."/>
            <person name="Ferreira P."/>
            <person name="Barriuso J."/>
            <person name="Kellner H."/>
            <person name="Castanera R."/>
            <person name="Alfaro M."/>
            <person name="Ramirez L."/>
            <person name="Pisabarro A.G."/>
            <person name="Kuo A."/>
            <person name="Tritt A."/>
            <person name="Lipzen A."/>
            <person name="He G."/>
            <person name="Yan M."/>
            <person name="Ng V."/>
            <person name="Cullen D."/>
            <person name="Martin F."/>
            <person name="Rosso M.-N."/>
            <person name="Henrissat B."/>
            <person name="Hibbett D."/>
            <person name="Martinez A.T."/>
            <person name="Grigoriev I.V."/>
        </authorList>
    </citation>
    <scope>NUCLEOTIDE SEQUENCE</scope>
    <source>
        <strain evidence="2">AH 40177</strain>
    </source>
</reference>
<sequence length="272" mass="27762">MAMCLTRRRKNTVSGVSGAAGAAAFVGGSGGTTGSSRTYEGKSYAGTAHDSPTMVPVPLGSADSFGNRASQYPASFAGTADPYRDSLNMPSLPNAMPTNPGYGQPLSQYGGGSQYGMHDASVSQYGHPSNHTSYSPYDAQHASTASALAAATAAAAAGGAHLPYPGENSSNPAESRPPTVLPSAPQSFLAAPGQVVLSYAGAGASAVPDSSVGLSFCEDFSCSDLLFFKAGSSSSRSDVYTTKPSDASDEKRRLALAYRSEEEVDEPPPEYS</sequence>
<feature type="region of interest" description="Disordered" evidence="1">
    <location>
        <begin position="90"/>
        <end position="137"/>
    </location>
</feature>
<dbReference type="Proteomes" id="UP000772434">
    <property type="component" value="Unassembled WGS sequence"/>
</dbReference>
<feature type="region of interest" description="Disordered" evidence="1">
    <location>
        <begin position="232"/>
        <end position="272"/>
    </location>
</feature>
<feature type="compositionally biased region" description="Polar residues" evidence="1">
    <location>
        <begin position="121"/>
        <end position="135"/>
    </location>
</feature>
<proteinExistence type="predicted"/>
<evidence type="ECO:0000313" key="3">
    <source>
        <dbReference type="Proteomes" id="UP000772434"/>
    </source>
</evidence>
<accession>A0A9P5PH73</accession>
<feature type="region of interest" description="Disordered" evidence="1">
    <location>
        <begin position="161"/>
        <end position="186"/>
    </location>
</feature>
<dbReference type="OrthoDB" id="10424730at2759"/>
<gene>
    <name evidence="2" type="ORF">BDP27DRAFT_241398</name>
</gene>
<name>A0A9P5PH73_9AGAR</name>
<feature type="compositionally biased region" description="Polar residues" evidence="1">
    <location>
        <begin position="232"/>
        <end position="245"/>
    </location>
</feature>
<dbReference type="AlphaFoldDB" id="A0A9P5PH73"/>
<comment type="caution">
    <text evidence="2">The sequence shown here is derived from an EMBL/GenBank/DDBJ whole genome shotgun (WGS) entry which is preliminary data.</text>
</comment>
<organism evidence="2 3">
    <name type="scientific">Rhodocollybia butyracea</name>
    <dbReference type="NCBI Taxonomy" id="206335"/>
    <lineage>
        <taxon>Eukaryota</taxon>
        <taxon>Fungi</taxon>
        <taxon>Dikarya</taxon>
        <taxon>Basidiomycota</taxon>
        <taxon>Agaricomycotina</taxon>
        <taxon>Agaricomycetes</taxon>
        <taxon>Agaricomycetidae</taxon>
        <taxon>Agaricales</taxon>
        <taxon>Marasmiineae</taxon>
        <taxon>Omphalotaceae</taxon>
        <taxon>Rhodocollybia</taxon>
    </lineage>
</organism>
<protein>
    <submittedName>
        <fullName evidence="2">Uncharacterized protein</fullName>
    </submittedName>
</protein>
<evidence type="ECO:0000256" key="1">
    <source>
        <dbReference type="SAM" id="MobiDB-lite"/>
    </source>
</evidence>
<feature type="compositionally biased region" description="Acidic residues" evidence="1">
    <location>
        <begin position="262"/>
        <end position="272"/>
    </location>
</feature>
<evidence type="ECO:0000313" key="2">
    <source>
        <dbReference type="EMBL" id="KAF9063326.1"/>
    </source>
</evidence>